<evidence type="ECO:0000313" key="1">
    <source>
        <dbReference type="EMBL" id="KWE08948.1"/>
    </source>
</evidence>
<dbReference type="AlphaFoldDB" id="A0A107FZE6"/>
<proteinExistence type="predicted"/>
<sequence length="72" mass="8284">MTDVTARPEFPLVDFIARAWTIHNIVKTLHAALPEDETDCDIPTRCLIRHVLELTEPLALDLMDAEWRTRDA</sequence>
<dbReference type="RefSeq" id="WP_060323322.1">
    <property type="nucleotide sequence ID" value="NZ_LPIU01000082.1"/>
</dbReference>
<dbReference type="Proteomes" id="UP000062998">
    <property type="component" value="Unassembled WGS sequence"/>
</dbReference>
<comment type="caution">
    <text evidence="1">The sequence shown here is derived from an EMBL/GenBank/DDBJ whole genome shotgun (WGS) entry which is preliminary data.</text>
</comment>
<organism evidence="1 2">
    <name type="scientific">Burkholderia ubonensis</name>
    <dbReference type="NCBI Taxonomy" id="101571"/>
    <lineage>
        <taxon>Bacteria</taxon>
        <taxon>Pseudomonadati</taxon>
        <taxon>Pseudomonadota</taxon>
        <taxon>Betaproteobacteria</taxon>
        <taxon>Burkholderiales</taxon>
        <taxon>Burkholderiaceae</taxon>
        <taxon>Burkholderia</taxon>
        <taxon>Burkholderia cepacia complex</taxon>
    </lineage>
</organism>
<accession>A0A107FZE6</accession>
<gene>
    <name evidence="1" type="ORF">WL73_07010</name>
</gene>
<reference evidence="1 2" key="1">
    <citation type="submission" date="2015-11" db="EMBL/GenBank/DDBJ databases">
        <title>Expanding the genomic diversity of Burkholderia species for the development of highly accurate diagnostics.</title>
        <authorList>
            <person name="Sahl J."/>
            <person name="Keim P."/>
            <person name="Wagner D."/>
        </authorList>
    </citation>
    <scope>NUCLEOTIDE SEQUENCE [LARGE SCALE GENOMIC DNA]</scope>
    <source>
        <strain evidence="1 2">MSMB2167WGS</strain>
    </source>
</reference>
<protein>
    <submittedName>
        <fullName evidence="1">Uncharacterized protein</fullName>
    </submittedName>
</protein>
<evidence type="ECO:0000313" key="2">
    <source>
        <dbReference type="Proteomes" id="UP000062998"/>
    </source>
</evidence>
<dbReference type="EMBL" id="LPIX01000025">
    <property type="protein sequence ID" value="KWE08948.1"/>
    <property type="molecule type" value="Genomic_DNA"/>
</dbReference>
<name>A0A107FZE6_9BURK</name>